<keyword evidence="1" id="KW-0812">Transmembrane</keyword>
<evidence type="ECO:0000313" key="2">
    <source>
        <dbReference type="EMBL" id="MET4758549.1"/>
    </source>
</evidence>
<protein>
    <submittedName>
        <fullName evidence="2">Uncharacterized protein</fullName>
    </submittedName>
</protein>
<name>A0ABV2SN52_9GAMM</name>
<sequence length="133" mass="14461">MKTNMKAFISGFISTLVFHQGIIGLLFLAKVIPFAPYDMTPNSFGVPGIISLAFFGGLWGMLIWHLVKKDQGAKHWAKATIFGAIGPTVVAFLVVFPLKGITVKAAMIPIGLILNGAWGFGNSFFMKLMKENN</sequence>
<feature type="transmembrane region" description="Helical" evidence="1">
    <location>
        <begin position="105"/>
        <end position="125"/>
    </location>
</feature>
<evidence type="ECO:0000256" key="1">
    <source>
        <dbReference type="SAM" id="Phobius"/>
    </source>
</evidence>
<organism evidence="2 3">
    <name type="scientific">Endozoicomonas lisbonensis</name>
    <dbReference type="NCBI Taxonomy" id="3120522"/>
    <lineage>
        <taxon>Bacteria</taxon>
        <taxon>Pseudomonadati</taxon>
        <taxon>Pseudomonadota</taxon>
        <taxon>Gammaproteobacteria</taxon>
        <taxon>Oceanospirillales</taxon>
        <taxon>Endozoicomonadaceae</taxon>
        <taxon>Endozoicomonas</taxon>
    </lineage>
</organism>
<feature type="transmembrane region" description="Helical" evidence="1">
    <location>
        <begin position="79"/>
        <end position="99"/>
    </location>
</feature>
<proteinExistence type="predicted"/>
<comment type="caution">
    <text evidence="2">The sequence shown here is derived from an EMBL/GenBank/DDBJ whole genome shotgun (WGS) entry which is preliminary data.</text>
</comment>
<keyword evidence="1" id="KW-0472">Membrane</keyword>
<reference evidence="2 3" key="1">
    <citation type="submission" date="2024-06" db="EMBL/GenBank/DDBJ databases">
        <title>Genomic Encyclopedia of Type Strains, Phase V (KMG-V): Genome sequencing to study the core and pangenomes of soil and plant-associated prokaryotes.</title>
        <authorList>
            <person name="Whitman W."/>
        </authorList>
    </citation>
    <scope>NUCLEOTIDE SEQUENCE [LARGE SCALE GENOMIC DNA]</scope>
    <source>
        <strain evidence="2 3">NE40</strain>
    </source>
</reference>
<keyword evidence="1" id="KW-1133">Transmembrane helix</keyword>
<accession>A0ABV2SN52</accession>
<evidence type="ECO:0000313" key="3">
    <source>
        <dbReference type="Proteomes" id="UP001549366"/>
    </source>
</evidence>
<feature type="transmembrane region" description="Helical" evidence="1">
    <location>
        <begin position="44"/>
        <end position="67"/>
    </location>
</feature>
<gene>
    <name evidence="2" type="ORF">V5J35_003741</name>
</gene>
<dbReference type="RefSeq" id="WP_354008623.1">
    <property type="nucleotide sequence ID" value="NZ_JBEWTA010000001.1"/>
</dbReference>
<feature type="transmembrane region" description="Helical" evidence="1">
    <location>
        <begin position="7"/>
        <end position="32"/>
    </location>
</feature>
<dbReference type="Proteomes" id="UP001549366">
    <property type="component" value="Unassembled WGS sequence"/>
</dbReference>
<keyword evidence="3" id="KW-1185">Reference proteome</keyword>
<dbReference type="EMBL" id="JBEWTB010000002">
    <property type="protein sequence ID" value="MET4758549.1"/>
    <property type="molecule type" value="Genomic_DNA"/>
</dbReference>